<evidence type="ECO:0000313" key="37">
    <source>
        <dbReference type="EMBL" id="CAB4023292.1"/>
    </source>
</evidence>
<name>A0A6S7K4R0_PARCT</name>
<evidence type="ECO:0000256" key="24">
    <source>
        <dbReference type="ARBA" id="ARBA00022918"/>
    </source>
</evidence>
<dbReference type="InterPro" id="IPR043502">
    <property type="entry name" value="DNA/RNA_pol_sf"/>
</dbReference>
<dbReference type="GO" id="GO:0005634">
    <property type="term" value="C:nucleus"/>
    <property type="evidence" value="ECO:0007669"/>
    <property type="project" value="UniProtKB-SubCell"/>
</dbReference>
<dbReference type="Gene3D" id="3.30.70.270">
    <property type="match status" value="2"/>
</dbReference>
<keyword evidence="25" id="KW-0239">DNA-directed DNA polymerase</keyword>
<comment type="caution">
    <text evidence="37">The sequence shown here is derived from an EMBL/GenBank/DDBJ whole genome shotgun (WGS) entry which is preliminary data.</text>
</comment>
<keyword evidence="24" id="KW-0695">RNA-directed DNA polymerase</keyword>
<dbReference type="Pfam" id="PF17917">
    <property type="entry name" value="RT_RNaseH"/>
    <property type="match status" value="1"/>
</dbReference>
<evidence type="ECO:0000256" key="16">
    <source>
        <dbReference type="ARBA" id="ARBA00022759"/>
    </source>
</evidence>
<dbReference type="InterPro" id="IPR043128">
    <property type="entry name" value="Rev_trsase/Diguanyl_cyclase"/>
</dbReference>
<evidence type="ECO:0000256" key="26">
    <source>
        <dbReference type="ARBA" id="ARBA00023113"/>
    </source>
</evidence>
<keyword evidence="10" id="KW-0548">Nucleotidyltransferase</keyword>
<evidence type="ECO:0000256" key="31">
    <source>
        <dbReference type="ARBA" id="ARBA00025590"/>
    </source>
</evidence>
<dbReference type="InterPro" id="IPR041588">
    <property type="entry name" value="Integrase_H2C2"/>
</dbReference>
<evidence type="ECO:0000256" key="14">
    <source>
        <dbReference type="ARBA" id="ARBA00022750"/>
    </source>
</evidence>
<keyword evidence="26" id="KW-0917">Virion maturation</keyword>
<keyword evidence="6" id="KW-0963">Cytoplasm</keyword>
<evidence type="ECO:0000256" key="27">
    <source>
        <dbReference type="ARBA" id="ARBA00023125"/>
    </source>
</evidence>
<dbReference type="EC" id="2.7.7.49" evidence="5"/>
<evidence type="ECO:0000256" key="25">
    <source>
        <dbReference type="ARBA" id="ARBA00022932"/>
    </source>
</evidence>
<evidence type="ECO:0000256" key="21">
    <source>
        <dbReference type="ARBA" id="ARBA00022842"/>
    </source>
</evidence>
<evidence type="ECO:0000256" key="22">
    <source>
        <dbReference type="ARBA" id="ARBA00022884"/>
    </source>
</evidence>
<evidence type="ECO:0000256" key="10">
    <source>
        <dbReference type="ARBA" id="ARBA00022695"/>
    </source>
</evidence>
<keyword evidence="28" id="KW-0233">DNA recombination</keyword>
<comment type="function">
    <text evidence="2">The aspartyl protease (PR) mediates the proteolytic cleavages of the Gag and Gag-Pol polyproteins after assembly of the VLP.</text>
</comment>
<dbReference type="FunFam" id="1.10.340.70:FF:000001">
    <property type="entry name" value="Retrovirus-related Pol polyprotein from transposon gypsy-like Protein"/>
    <property type="match status" value="1"/>
</dbReference>
<dbReference type="GO" id="GO:0003964">
    <property type="term" value="F:RNA-directed DNA polymerase activity"/>
    <property type="evidence" value="ECO:0007669"/>
    <property type="project" value="UniProtKB-KW"/>
</dbReference>
<dbReference type="GO" id="GO:0005737">
    <property type="term" value="C:cytoplasm"/>
    <property type="evidence" value="ECO:0007669"/>
    <property type="project" value="UniProtKB-SubCell"/>
</dbReference>
<keyword evidence="14" id="KW-0064">Aspartyl protease</keyword>
<evidence type="ECO:0000256" key="17">
    <source>
        <dbReference type="ARBA" id="ARBA00022771"/>
    </source>
</evidence>
<sequence>MKELELSIGKLTISHQFMVVGMRNTCILGADFLKSGRMVVDIANSKLTWPSGEVALVIETTAPTVNKLSVLLDNYSDIFVSGPNDPLGRTTVAEHSIDTGDSRPVKQRPYRIPVHLNTVVNKQVNDMIERGVIRSSNSPWSSPIVLAPKKDGDYRFCVDFRRVNSVTKKDAHPMPRIDEILDQLGGARYFSTLDLASGYWQVPVREEDMEKTAFSVGANHYEFTVMPFGLTNAPATFQRMMGNILMGIKGCLVFMDDIIIFSDTWEEHQRILDEVFRRIRAAGLKIKRDKCQFAQESVKFLGHIVSARGTEPDSSKVEAVREFATPTSLTDVRAFVGMASYYRRFIKNFADIAAPLHDLTKGGQPEFCWTPAADKAFNDLKSRLCSAPILSLPDFSVPFTIYTDASDFGLGAVLSQRRGENEYVIAYASRTLTSAEKNYSTTEKECLAIVWTVNYWRPYLLGNTFDIVTDHQSLTWLQGLKEPKGRLARWILALQEYDFEIKHRPGRQHSNADTLSRFPRVTPPQIPDQSVDEDLMVGVNGTEVCTSWSKTEILKAQQDDPSISMIMQKLSCSDDLPEEGNDNDNSKENGERRRYRQLWSQLEMVDGVLHCCVDKGTPSKRLVLVVPRKMRADFLKLPHDDPCSGHMGINRCLERLQRRYYWPGMAAEVQLWIAECEKCNRRKTPVPSQKAPMQSIEIGQPMELWAMDVLGPLPMTARGNQYILVMSDHFTKWVEAVPMPNQRAETVAKAFVNEVVTRHGVPSKLLTDRGRNFEADLMKQVFCLLGAIYGPEATTPLVLINTETEVKEQFISNYCDELEKTLKVVHRSIKTNIDVAQSKRKKGYDEHNDVDRSTSLKEGDRVWLNNKAVPKGLSRKFHSPWTGPYVVIKRLSKVNYHIKPGSGNGKTKVVHRNRLKPDIRQPRIETLSVDQPEKHNSRVELLPGEPVIHHGERLADAQLLPAEELIQLRRSNCNRRQPDRYQDYNLDELEIEDALN</sequence>
<keyword evidence="29" id="KW-0539">Nucleus</keyword>
<evidence type="ECO:0000256" key="11">
    <source>
        <dbReference type="ARBA" id="ARBA00022722"/>
    </source>
</evidence>
<dbReference type="InterPro" id="IPR041373">
    <property type="entry name" value="RT_RNaseH"/>
</dbReference>
<dbReference type="SUPFAM" id="SSF53098">
    <property type="entry name" value="Ribonuclease H-like"/>
    <property type="match status" value="1"/>
</dbReference>
<comment type="catalytic activity">
    <reaction evidence="1">
        <text>Endonucleolytic cleavage to 5'-phosphomonoester.</text>
        <dbReference type="EC" id="3.1.26.4"/>
    </reaction>
</comment>
<dbReference type="Gene3D" id="1.10.340.70">
    <property type="match status" value="1"/>
</dbReference>
<evidence type="ECO:0000256" key="1">
    <source>
        <dbReference type="ARBA" id="ARBA00000077"/>
    </source>
</evidence>
<dbReference type="Proteomes" id="UP001152795">
    <property type="component" value="Unassembled WGS sequence"/>
</dbReference>
<keyword evidence="27" id="KW-0238">DNA-binding</keyword>
<evidence type="ECO:0000256" key="6">
    <source>
        <dbReference type="ARBA" id="ARBA00022490"/>
    </source>
</evidence>
<comment type="function">
    <text evidence="32">Integrase (IN) targets the VLP to the nucleus, where a subparticle preintegration complex (PIC) containing at least integrase and the newly synthesized dsDNA copy of the retrotransposon must transit the nuclear membrane. Once in the nucleus, integrase performs the integration of the dsDNA into the host genome.</text>
</comment>
<dbReference type="GO" id="GO:0015074">
    <property type="term" value="P:DNA integration"/>
    <property type="evidence" value="ECO:0007669"/>
    <property type="project" value="UniProtKB-KW"/>
</dbReference>
<comment type="subcellular location">
    <subcellularLocation>
        <location evidence="4">Cytoplasm</location>
    </subcellularLocation>
    <subcellularLocation>
        <location evidence="3">Nucleus</location>
    </subcellularLocation>
</comment>
<evidence type="ECO:0000256" key="15">
    <source>
        <dbReference type="ARBA" id="ARBA00022758"/>
    </source>
</evidence>
<dbReference type="InterPro" id="IPR054465">
    <property type="entry name" value="Integrase_p58-like_C"/>
</dbReference>
<dbReference type="FunFam" id="3.30.70.270:FF:000026">
    <property type="entry name" value="Transposon Ty3-G Gag-Pol polyprotein"/>
    <property type="match status" value="1"/>
</dbReference>
<keyword evidence="9" id="KW-0808">Transferase</keyword>
<evidence type="ECO:0000256" key="13">
    <source>
        <dbReference type="ARBA" id="ARBA00022741"/>
    </source>
</evidence>
<keyword evidence="20" id="KW-0067">ATP-binding</keyword>
<dbReference type="GO" id="GO:0006508">
    <property type="term" value="P:proteolysis"/>
    <property type="evidence" value="ECO:0007669"/>
    <property type="project" value="UniProtKB-KW"/>
</dbReference>
<proteinExistence type="predicted"/>
<dbReference type="OrthoDB" id="425619at2759"/>
<keyword evidence="8" id="KW-0645">Protease</keyword>
<evidence type="ECO:0000256" key="30">
    <source>
        <dbReference type="ARBA" id="ARBA00023268"/>
    </source>
</evidence>
<dbReference type="AlphaFoldDB" id="A0A6S7K4R0"/>
<dbReference type="Gene3D" id="2.40.70.10">
    <property type="entry name" value="Acid Proteases"/>
    <property type="match status" value="1"/>
</dbReference>
<dbReference type="Pfam" id="PF22938">
    <property type="entry name" value="Integrase_p58_C"/>
    <property type="match status" value="1"/>
</dbReference>
<dbReference type="FunFam" id="3.10.10.10:FF:000007">
    <property type="entry name" value="Retrovirus-related Pol polyprotein from transposon 17.6-like Protein"/>
    <property type="match status" value="1"/>
</dbReference>
<keyword evidence="15" id="KW-0688">Ribosomal frameshifting</keyword>
<evidence type="ECO:0000256" key="8">
    <source>
        <dbReference type="ARBA" id="ARBA00022670"/>
    </source>
</evidence>
<dbReference type="InterPro" id="IPR050951">
    <property type="entry name" value="Retrovirus_Pol_polyprotein"/>
</dbReference>
<evidence type="ECO:0000256" key="18">
    <source>
        <dbReference type="ARBA" id="ARBA00022801"/>
    </source>
</evidence>
<evidence type="ECO:0000256" key="34">
    <source>
        <dbReference type="ARBA" id="ARBA00055383"/>
    </source>
</evidence>
<dbReference type="PANTHER" id="PTHR37984:SF5">
    <property type="entry name" value="PROTEIN NYNRIN-LIKE"/>
    <property type="match status" value="1"/>
</dbReference>
<dbReference type="Pfam" id="PF00078">
    <property type="entry name" value="RVT_1"/>
    <property type="match status" value="1"/>
</dbReference>
<dbReference type="GO" id="GO:0003723">
    <property type="term" value="F:RNA binding"/>
    <property type="evidence" value="ECO:0007669"/>
    <property type="project" value="UniProtKB-KW"/>
</dbReference>
<evidence type="ECO:0000313" key="38">
    <source>
        <dbReference type="Proteomes" id="UP001152795"/>
    </source>
</evidence>
<dbReference type="GO" id="GO:0006310">
    <property type="term" value="P:DNA recombination"/>
    <property type="evidence" value="ECO:0007669"/>
    <property type="project" value="UniProtKB-KW"/>
</dbReference>
<keyword evidence="12" id="KW-0479">Metal-binding</keyword>
<keyword evidence="19" id="KW-0862">Zinc</keyword>
<keyword evidence="23" id="KW-0229">DNA integration</keyword>
<dbReference type="SUPFAM" id="SSF56672">
    <property type="entry name" value="DNA/RNA polymerases"/>
    <property type="match status" value="1"/>
</dbReference>
<dbReference type="InterPro" id="IPR012337">
    <property type="entry name" value="RNaseH-like_sf"/>
</dbReference>
<keyword evidence="13" id="KW-0547">Nucleotide-binding</keyword>
<dbReference type="Gene3D" id="3.10.10.10">
    <property type="entry name" value="HIV Type 1 Reverse Transcriptase, subunit A, domain 1"/>
    <property type="match status" value="1"/>
</dbReference>
<evidence type="ECO:0000256" key="9">
    <source>
        <dbReference type="ARBA" id="ARBA00022679"/>
    </source>
</evidence>
<keyword evidence="38" id="KW-1185">Reference proteome</keyword>
<comment type="function">
    <text evidence="34">Capsid protein (CA) is the structural component of the virus-like particle (VLP), forming the shell that encapsulates the genomic RNA-nucleocapsid complex.</text>
</comment>
<dbReference type="GO" id="GO:0004523">
    <property type="term" value="F:RNA-DNA hybrid ribonuclease activity"/>
    <property type="evidence" value="ECO:0007669"/>
    <property type="project" value="UniProtKB-EC"/>
</dbReference>
<comment type="subunit">
    <text evidence="35">The protease is a homodimer, whose active site consists of two apposed aspartic acid residues.</text>
</comment>
<dbReference type="GO" id="GO:0004190">
    <property type="term" value="F:aspartic-type endopeptidase activity"/>
    <property type="evidence" value="ECO:0007669"/>
    <property type="project" value="UniProtKB-KW"/>
</dbReference>
<evidence type="ECO:0000256" key="19">
    <source>
        <dbReference type="ARBA" id="ARBA00022833"/>
    </source>
</evidence>
<keyword evidence="7" id="KW-1188">Viral release from host cell</keyword>
<dbReference type="CDD" id="cd09274">
    <property type="entry name" value="RNase_HI_RT_Ty3"/>
    <property type="match status" value="1"/>
</dbReference>
<keyword evidence="21" id="KW-0460">Magnesium</keyword>
<dbReference type="InterPro" id="IPR001584">
    <property type="entry name" value="Integrase_cat-core"/>
</dbReference>
<dbReference type="InterPro" id="IPR036397">
    <property type="entry name" value="RNaseH_sf"/>
</dbReference>
<evidence type="ECO:0000256" key="5">
    <source>
        <dbReference type="ARBA" id="ARBA00012493"/>
    </source>
</evidence>
<dbReference type="GO" id="GO:0075523">
    <property type="term" value="P:viral translational frameshifting"/>
    <property type="evidence" value="ECO:0007669"/>
    <property type="project" value="UniProtKB-KW"/>
</dbReference>
<gene>
    <name evidence="37" type="ORF">PACLA_8A082110</name>
</gene>
<comment type="function">
    <text evidence="33">Nucleocapsid protein p11 (NC) forms the nucleocore that coats the retro-elements dimeric RNA. Binds these RNAs through its zinc fingers. Promotes primer tRNA(i)-Met annealing to the multipartite primer-binding site (PBS), dimerization of Ty3 RNA and initiation of reverse transcription.</text>
</comment>
<dbReference type="CDD" id="cd01647">
    <property type="entry name" value="RT_LTR"/>
    <property type="match status" value="1"/>
</dbReference>
<keyword evidence="11" id="KW-0540">Nuclease</keyword>
<evidence type="ECO:0000256" key="36">
    <source>
        <dbReference type="ARBA" id="ARBA00082890"/>
    </source>
</evidence>
<accession>A0A6S7K4R0</accession>
<evidence type="ECO:0000256" key="12">
    <source>
        <dbReference type="ARBA" id="ARBA00022723"/>
    </source>
</evidence>
<dbReference type="GO" id="GO:0005524">
    <property type="term" value="F:ATP binding"/>
    <property type="evidence" value="ECO:0007669"/>
    <property type="project" value="UniProtKB-KW"/>
</dbReference>
<reference evidence="37" key="1">
    <citation type="submission" date="2020-04" db="EMBL/GenBank/DDBJ databases">
        <authorList>
            <person name="Alioto T."/>
            <person name="Alioto T."/>
            <person name="Gomez Garrido J."/>
        </authorList>
    </citation>
    <scope>NUCLEOTIDE SEQUENCE</scope>
    <source>
        <strain evidence="37">A484AB</strain>
    </source>
</reference>
<dbReference type="GO" id="GO:0003887">
    <property type="term" value="F:DNA-directed DNA polymerase activity"/>
    <property type="evidence" value="ECO:0007669"/>
    <property type="project" value="UniProtKB-KW"/>
</dbReference>
<dbReference type="InterPro" id="IPR000477">
    <property type="entry name" value="RT_dom"/>
</dbReference>
<evidence type="ECO:0000256" key="4">
    <source>
        <dbReference type="ARBA" id="ARBA00004496"/>
    </source>
</evidence>
<evidence type="ECO:0000256" key="33">
    <source>
        <dbReference type="ARBA" id="ARBA00055265"/>
    </source>
</evidence>
<dbReference type="PANTHER" id="PTHR37984">
    <property type="entry name" value="PROTEIN CBG26694"/>
    <property type="match status" value="1"/>
</dbReference>
<evidence type="ECO:0000256" key="28">
    <source>
        <dbReference type="ARBA" id="ARBA00023172"/>
    </source>
</evidence>
<dbReference type="Pfam" id="PF00665">
    <property type="entry name" value="rve"/>
    <property type="match status" value="1"/>
</dbReference>
<evidence type="ECO:0000256" key="23">
    <source>
        <dbReference type="ARBA" id="ARBA00022908"/>
    </source>
</evidence>
<evidence type="ECO:0000256" key="29">
    <source>
        <dbReference type="ARBA" id="ARBA00023242"/>
    </source>
</evidence>
<dbReference type="Gene3D" id="3.30.420.10">
    <property type="entry name" value="Ribonuclease H-like superfamily/Ribonuclease H"/>
    <property type="match status" value="1"/>
</dbReference>
<dbReference type="PROSITE" id="PS50878">
    <property type="entry name" value="RT_POL"/>
    <property type="match status" value="1"/>
</dbReference>
<dbReference type="PROSITE" id="PS50994">
    <property type="entry name" value="INTEGRASE"/>
    <property type="match status" value="1"/>
</dbReference>
<evidence type="ECO:0000256" key="20">
    <source>
        <dbReference type="ARBA" id="ARBA00022840"/>
    </source>
</evidence>
<dbReference type="GO" id="GO:0003677">
    <property type="term" value="F:DNA binding"/>
    <property type="evidence" value="ECO:0007669"/>
    <property type="project" value="UniProtKB-KW"/>
</dbReference>
<dbReference type="InterPro" id="IPR021109">
    <property type="entry name" value="Peptidase_aspartic_dom_sf"/>
</dbReference>
<dbReference type="Pfam" id="PF17921">
    <property type="entry name" value="Integrase_H2C2"/>
    <property type="match status" value="1"/>
</dbReference>
<keyword evidence="18" id="KW-0378">Hydrolase</keyword>
<comment type="function">
    <text evidence="31">Reverse transcriptase/ribonuclease H (RT) is a multifunctional enzyme that catalyzes the conversion of the retro-elements RNA genome into dsDNA within the VLP. The enzyme displays a DNA polymerase activity that can copy either DNA or RNA templates, and a ribonuclease H (RNase H) activity that cleaves the RNA strand of RNA-DNA heteroduplexes during plus-strand synthesis and hydrolyzes RNA primers. The conversion leads to a linear dsDNA copy of the retrotransposon that includes long terminal repeats (LTRs) at both ends.</text>
</comment>
<dbReference type="EMBL" id="CACRXK020012420">
    <property type="protein sequence ID" value="CAB4023292.1"/>
    <property type="molecule type" value="Genomic_DNA"/>
</dbReference>
<evidence type="ECO:0000256" key="7">
    <source>
        <dbReference type="ARBA" id="ARBA00022612"/>
    </source>
</evidence>
<organism evidence="37 38">
    <name type="scientific">Paramuricea clavata</name>
    <name type="common">Red gorgonian</name>
    <name type="synonym">Violescent sea-whip</name>
    <dbReference type="NCBI Taxonomy" id="317549"/>
    <lineage>
        <taxon>Eukaryota</taxon>
        <taxon>Metazoa</taxon>
        <taxon>Cnidaria</taxon>
        <taxon>Anthozoa</taxon>
        <taxon>Octocorallia</taxon>
        <taxon>Malacalcyonacea</taxon>
        <taxon>Plexauridae</taxon>
        <taxon>Paramuricea</taxon>
    </lineage>
</organism>
<keyword evidence="30" id="KW-0511">Multifunctional enzyme</keyword>
<evidence type="ECO:0000256" key="35">
    <source>
        <dbReference type="ARBA" id="ARBA00063849"/>
    </source>
</evidence>
<evidence type="ECO:0000256" key="2">
    <source>
        <dbReference type="ARBA" id="ARBA00002180"/>
    </source>
</evidence>
<keyword evidence="16" id="KW-0255">Endonuclease</keyword>
<keyword evidence="22" id="KW-0694">RNA-binding</keyword>
<evidence type="ECO:0000256" key="32">
    <source>
        <dbReference type="ARBA" id="ARBA00025615"/>
    </source>
</evidence>
<dbReference type="GO" id="GO:0008270">
    <property type="term" value="F:zinc ion binding"/>
    <property type="evidence" value="ECO:0007669"/>
    <property type="project" value="UniProtKB-KW"/>
</dbReference>
<evidence type="ECO:0000256" key="3">
    <source>
        <dbReference type="ARBA" id="ARBA00004123"/>
    </source>
</evidence>
<keyword evidence="17" id="KW-0863">Zinc-finger</keyword>
<protein>
    <recommendedName>
        <fullName evidence="5">RNA-directed DNA polymerase</fullName>
        <ecNumber evidence="5">2.7.7.49</ecNumber>
    </recommendedName>
    <alternativeName>
        <fullName evidence="36">Gag3-Pol3</fullName>
    </alternativeName>
</protein>